<comment type="caution">
    <text evidence="2">The sequence shown here is derived from an EMBL/GenBank/DDBJ whole genome shotgun (WGS) entry which is preliminary data.</text>
</comment>
<feature type="region of interest" description="Disordered" evidence="1">
    <location>
        <begin position="198"/>
        <end position="224"/>
    </location>
</feature>
<sequence length="224" mass="24789">MRGRIKSYPDAHYTFMVGVNKVIGPSSLSVSFAGTLTRARTELNPEYLDLRPRAELNPEYWTPCTPLLQFASKCIRKMPVPIKAVPLTEVNHQNSCEWEKKPSVQHTYKFEPCHRITVLRFICRTTSSRQNVAAAANMNNGFGLKVQFTRQVLIPEQQTSPNALPGSQSSKPVDPVSILDSFSGDAVSSHAVNTVTEAIVDQHQGVERPEVDVDGPPTSTSLNK</sequence>
<accession>A0A6A4TGR1</accession>
<evidence type="ECO:0000313" key="2">
    <source>
        <dbReference type="EMBL" id="KAF0042960.1"/>
    </source>
</evidence>
<dbReference type="EMBL" id="VEVO01000004">
    <property type="protein sequence ID" value="KAF0042960.1"/>
    <property type="molecule type" value="Genomic_DNA"/>
</dbReference>
<gene>
    <name evidence="2" type="ORF">F2P81_004297</name>
</gene>
<organism evidence="2 3">
    <name type="scientific">Scophthalmus maximus</name>
    <name type="common">Turbot</name>
    <name type="synonym">Psetta maxima</name>
    <dbReference type="NCBI Taxonomy" id="52904"/>
    <lineage>
        <taxon>Eukaryota</taxon>
        <taxon>Metazoa</taxon>
        <taxon>Chordata</taxon>
        <taxon>Craniata</taxon>
        <taxon>Vertebrata</taxon>
        <taxon>Euteleostomi</taxon>
        <taxon>Actinopterygii</taxon>
        <taxon>Neopterygii</taxon>
        <taxon>Teleostei</taxon>
        <taxon>Neoteleostei</taxon>
        <taxon>Acanthomorphata</taxon>
        <taxon>Carangaria</taxon>
        <taxon>Pleuronectiformes</taxon>
        <taxon>Pleuronectoidei</taxon>
        <taxon>Scophthalmidae</taxon>
        <taxon>Scophthalmus</taxon>
    </lineage>
</organism>
<dbReference type="Proteomes" id="UP000438429">
    <property type="component" value="Unassembled WGS sequence"/>
</dbReference>
<proteinExistence type="predicted"/>
<reference evidence="2 3" key="1">
    <citation type="submission" date="2019-06" db="EMBL/GenBank/DDBJ databases">
        <title>Draft genomes of female and male turbot (Scophthalmus maximus).</title>
        <authorList>
            <person name="Xu H."/>
            <person name="Xu X.-W."/>
            <person name="Shao C."/>
            <person name="Chen S."/>
        </authorList>
    </citation>
    <scope>NUCLEOTIDE SEQUENCE [LARGE SCALE GENOMIC DNA]</scope>
    <source>
        <strain evidence="2">Ysfricsl-2016a</strain>
        <tissue evidence="2">Blood</tissue>
    </source>
</reference>
<evidence type="ECO:0000313" key="3">
    <source>
        <dbReference type="Proteomes" id="UP000438429"/>
    </source>
</evidence>
<dbReference type="AlphaFoldDB" id="A0A6A4TGR1"/>
<name>A0A6A4TGR1_SCOMX</name>
<evidence type="ECO:0000256" key="1">
    <source>
        <dbReference type="SAM" id="MobiDB-lite"/>
    </source>
</evidence>
<protein>
    <submittedName>
        <fullName evidence="2">Uncharacterized protein</fullName>
    </submittedName>
</protein>